<accession>A0A0L6USR9</accession>
<dbReference type="Proteomes" id="UP000037035">
    <property type="component" value="Unassembled WGS sequence"/>
</dbReference>
<sequence>MQAQDKAWYGDIISVADRESSQKDASECPNQPRQMLKLLDILILTALSRKRYLSMSFVFVFLADSPRHAEINSTPIMPSNSNNPCRAGQLSVNSRNQKNSASYVIGLLRVPGELSGNGIILFQTHTTCDLFPKRFNQRGIFGYVQLSNNKKQLFNPFLGLNANTVMIPAFYGCQDTPVEILHLFLLGTVNYRVRDFMKKITGSQIKYLKAYWASFNTNSLNMPSHKPSYMVDHYQGFIRKDFKKVLQVAHLDPTYFREGFIQISLIRKTECIKNKKRIEDLEDYIRDLQISIEKISFINFICSCIFLNQSASIHSNCHSSGRDIANTISNYQSMCLALSAYMWDKKRNKYTKPSHQVTEIFKNNHNIQKFMGLNETDSHIFPEVRDQKVLEEDIQDIPEYFETQFNPRKLIHVSEIRIIDHDKVEKQYFVFVSQVVSASNQPILIGNNKSNIVSTILDQGKRSFQATDLTKYIAFPALNTIYNMRQIRKKENTLYFNTDHFIACLNVQHNFTEGECQISHVTHRSTENQEGNTTKFYVKHSDFNDHLINVASLSSRLAHRIYQTWQASHLSCAIINTSLSHQHSNSLNLSSHMFKCFSLLRKGTRFIYGSLAANLSRDTKEKRISQEGSSN</sequence>
<dbReference type="EMBL" id="LAVV01009069">
    <property type="protein sequence ID" value="KNZ51287.1"/>
    <property type="molecule type" value="Genomic_DNA"/>
</dbReference>
<dbReference type="PANTHER" id="PTHR31912:SF34">
    <property type="entry name" value="NOTOCHORD-RELATED PROTEIN"/>
    <property type="match status" value="1"/>
</dbReference>
<dbReference type="VEuPathDB" id="FungiDB:VP01_400g11"/>
<dbReference type="AlphaFoldDB" id="A0A0L6USR9"/>
<dbReference type="PANTHER" id="PTHR31912">
    <property type="entry name" value="IP13529P"/>
    <property type="match status" value="1"/>
</dbReference>
<evidence type="ECO:0000313" key="1">
    <source>
        <dbReference type="EMBL" id="KNZ51287.1"/>
    </source>
</evidence>
<comment type="caution">
    <text evidence="1">The sequence shown here is derived from an EMBL/GenBank/DDBJ whole genome shotgun (WGS) entry which is preliminary data.</text>
</comment>
<evidence type="ECO:0000313" key="2">
    <source>
        <dbReference type="Proteomes" id="UP000037035"/>
    </source>
</evidence>
<reference evidence="1 2" key="1">
    <citation type="submission" date="2015-08" db="EMBL/GenBank/DDBJ databases">
        <title>Next Generation Sequencing and Analysis of the Genome of Puccinia sorghi L Schw, the Causal Agent of Maize Common Rust.</title>
        <authorList>
            <person name="Rochi L."/>
            <person name="Burguener G."/>
            <person name="Darino M."/>
            <person name="Turjanski A."/>
            <person name="Kreff E."/>
            <person name="Dieguez M.J."/>
            <person name="Sacco F."/>
        </authorList>
    </citation>
    <scope>NUCLEOTIDE SEQUENCE [LARGE SCALE GENOMIC DNA]</scope>
    <source>
        <strain evidence="1 2">RO10H11247</strain>
    </source>
</reference>
<protein>
    <submittedName>
        <fullName evidence="1">Uncharacterized protein</fullName>
    </submittedName>
</protein>
<gene>
    <name evidence="1" type="ORF">VP01_400g11</name>
</gene>
<organism evidence="1 2">
    <name type="scientific">Puccinia sorghi</name>
    <dbReference type="NCBI Taxonomy" id="27349"/>
    <lineage>
        <taxon>Eukaryota</taxon>
        <taxon>Fungi</taxon>
        <taxon>Dikarya</taxon>
        <taxon>Basidiomycota</taxon>
        <taxon>Pucciniomycotina</taxon>
        <taxon>Pucciniomycetes</taxon>
        <taxon>Pucciniales</taxon>
        <taxon>Pucciniaceae</taxon>
        <taxon>Puccinia</taxon>
    </lineage>
</organism>
<proteinExistence type="predicted"/>
<keyword evidence="2" id="KW-1185">Reference proteome</keyword>
<name>A0A0L6USR9_9BASI</name>